<name>A0ABQ8SFH7_PERAM</name>
<gene>
    <name evidence="1" type="ORF">ANN_21164</name>
</gene>
<evidence type="ECO:0000313" key="2">
    <source>
        <dbReference type="Proteomes" id="UP001148838"/>
    </source>
</evidence>
<comment type="caution">
    <text evidence="1">The sequence shown here is derived from an EMBL/GenBank/DDBJ whole genome shotgun (WGS) entry which is preliminary data.</text>
</comment>
<dbReference type="Proteomes" id="UP001148838">
    <property type="component" value="Unassembled WGS sequence"/>
</dbReference>
<organism evidence="1 2">
    <name type="scientific">Periplaneta americana</name>
    <name type="common">American cockroach</name>
    <name type="synonym">Blatta americana</name>
    <dbReference type="NCBI Taxonomy" id="6978"/>
    <lineage>
        <taxon>Eukaryota</taxon>
        <taxon>Metazoa</taxon>
        <taxon>Ecdysozoa</taxon>
        <taxon>Arthropoda</taxon>
        <taxon>Hexapoda</taxon>
        <taxon>Insecta</taxon>
        <taxon>Pterygota</taxon>
        <taxon>Neoptera</taxon>
        <taxon>Polyneoptera</taxon>
        <taxon>Dictyoptera</taxon>
        <taxon>Blattodea</taxon>
        <taxon>Blattoidea</taxon>
        <taxon>Blattidae</taxon>
        <taxon>Blattinae</taxon>
        <taxon>Periplaneta</taxon>
    </lineage>
</organism>
<reference evidence="1 2" key="1">
    <citation type="journal article" date="2022" name="Allergy">
        <title>Genome assembly and annotation of Periplaneta americana reveal a comprehensive cockroach allergen profile.</title>
        <authorList>
            <person name="Wang L."/>
            <person name="Xiong Q."/>
            <person name="Saelim N."/>
            <person name="Wang L."/>
            <person name="Nong W."/>
            <person name="Wan A.T."/>
            <person name="Shi M."/>
            <person name="Liu X."/>
            <person name="Cao Q."/>
            <person name="Hui J.H.L."/>
            <person name="Sookrung N."/>
            <person name="Leung T.F."/>
            <person name="Tungtrongchitr A."/>
            <person name="Tsui S.K.W."/>
        </authorList>
    </citation>
    <scope>NUCLEOTIDE SEQUENCE [LARGE SCALE GENOMIC DNA]</scope>
    <source>
        <strain evidence="1">PWHHKU_190912</strain>
    </source>
</reference>
<accession>A0ABQ8SFH7</accession>
<protein>
    <submittedName>
        <fullName evidence="1">Uncharacterized protein</fullName>
    </submittedName>
</protein>
<evidence type="ECO:0000313" key="1">
    <source>
        <dbReference type="EMBL" id="KAJ4432541.1"/>
    </source>
</evidence>
<dbReference type="EMBL" id="JAJSOF020000029">
    <property type="protein sequence ID" value="KAJ4432541.1"/>
    <property type="molecule type" value="Genomic_DNA"/>
</dbReference>
<keyword evidence="2" id="KW-1185">Reference proteome</keyword>
<proteinExistence type="predicted"/>
<sequence length="84" mass="9385">MVDFCKGSNEPTGSLKAKKWVSPYQPLKSFHLIKLQNMASWNEVAKSLDVLKAVDSGSSSQIDEDKLVDEIVHVNNIVINKLEK</sequence>